<dbReference type="SUPFAM" id="SSF48403">
    <property type="entry name" value="Ankyrin repeat"/>
    <property type="match status" value="1"/>
</dbReference>
<reference evidence="2 3" key="1">
    <citation type="submission" date="2023-01" db="EMBL/GenBank/DDBJ databases">
        <title>Analysis of 21 Apiospora genomes using comparative genomics revels a genus with tremendous synthesis potential of carbohydrate active enzymes and secondary metabolites.</title>
        <authorList>
            <person name="Sorensen T."/>
        </authorList>
    </citation>
    <scope>NUCLEOTIDE SEQUENCE [LARGE SCALE GENOMIC DNA]</scope>
    <source>
        <strain evidence="2 3">CBS 33761</strain>
    </source>
</reference>
<comment type="caution">
    <text evidence="2">The sequence shown here is derived from an EMBL/GenBank/DDBJ whole genome shotgun (WGS) entry which is preliminary data.</text>
</comment>
<dbReference type="InterPro" id="IPR036770">
    <property type="entry name" value="Ankyrin_rpt-contain_sf"/>
</dbReference>
<proteinExistence type="predicted"/>
<dbReference type="Gene3D" id="1.25.40.20">
    <property type="entry name" value="Ankyrin repeat-containing domain"/>
    <property type="match status" value="1"/>
</dbReference>
<keyword evidence="3" id="KW-1185">Reference proteome</keyword>
<accession>A0ABR1TBZ8</accession>
<name>A0ABR1TBZ8_9PEZI</name>
<dbReference type="EMBL" id="JAQQWK010000003">
    <property type="protein sequence ID" value="KAK8044127.1"/>
    <property type="molecule type" value="Genomic_DNA"/>
</dbReference>
<protein>
    <recommendedName>
        <fullName evidence="4">Fungal N-terminal domain-containing protein</fullName>
    </recommendedName>
</protein>
<gene>
    <name evidence="2" type="ORF">PG993_004151</name>
</gene>
<dbReference type="Proteomes" id="UP001444661">
    <property type="component" value="Unassembled WGS sequence"/>
</dbReference>
<evidence type="ECO:0008006" key="4">
    <source>
        <dbReference type="Google" id="ProtNLM"/>
    </source>
</evidence>
<evidence type="ECO:0000256" key="1">
    <source>
        <dbReference type="SAM" id="MobiDB-lite"/>
    </source>
</evidence>
<evidence type="ECO:0000313" key="3">
    <source>
        <dbReference type="Proteomes" id="UP001444661"/>
    </source>
</evidence>
<sequence>MAAESVGLAASIAGLVSLGLQITGGIASYLDALESRKDELASVRRHNNALAAALDTIKVATSHNSFQGQQHASAIEKNTQCCMAELQAVEELLAALADCNTTTWRQRLKNKQRKLTYSFDRPKVQRIVQRLQSANGILQLTLAGLGLDISTSHGESLATIEAGSRNHTFELLLLRSEVTTALTPVYEIRDQMPHFERKLDSTANLILSQSKATRAQLRESDRVAQEDVRRSHDLLQVTIERQLERLQAIERLQRDTLLASRAASKPAALRELCDTITGARHAPRQNRFSNGSYRQSQASSSSTTWSPQFDSVMGRIRCTCTRPYRSTMAQGARLGHFRLSKKSETQGHWPACPLSNTTNTSRRSVGFGYSGFASVLHTAVEFSFAMTSGAGGFSISPNFTYYATVDARSDPAFRTMELLTSCTLFYKGSIDPFAIACFKNLVRLFDDKKSCPAAVTRRNQSLFHSLAKALAYELEPIDRGPRDMQVFSHVARMLRGFGVPEFTYNSLSATDLLVLGDYDRERVKDAIGILLQANLDHQSPVLATSSTLSQGSGEEHLHVTFGILDLYEICPEYAEVSEVDIHGHTVLHLAATKPRILPILLEAADLSLLDKANKYGNMALTVAMHYTGRQCIHGASSKRCKRCGCTRCVDILLKAGCNTRTRSDGDDHDLTKLFRLASELARRRYVVHMSATRISRVRLHSTPQSLLQSDLLTSDCIDMKHDCCQLRGSQPSHVYTDGVEGEDDWMYHEIHDTGLADLLYRYGFHPSPSFFYHVRTLNDCGSCEISYVRWLVEHGADMFFRLPIQPPDVHGDSDIGLYAAHIVGFILGKDDFIFNGSDRFGALTLNVAQKSLKDGCDCHCSIGQCDPFIWMLKGMMPNRFQGERHIDSMRSHMEYLYTRCDITLTLLTYKAAIRYATFEALELTHTCCNPDSVLQTLDGCQSARDRKPWLESDEIVTINQEQTSLLQLHGQLVEELLEAALRFLMTDSGDGSLFPDFWSQCWIPRVEEELDKLSGSSLTEAEIRGAEEIGVRWCEPARAPVQKNPYDMSSLEHWFYELDLICPEYKEPWPEELCRVKELS</sequence>
<evidence type="ECO:0000313" key="2">
    <source>
        <dbReference type="EMBL" id="KAK8044127.1"/>
    </source>
</evidence>
<organism evidence="2 3">
    <name type="scientific">Apiospora rasikravindrae</name>
    <dbReference type="NCBI Taxonomy" id="990691"/>
    <lineage>
        <taxon>Eukaryota</taxon>
        <taxon>Fungi</taxon>
        <taxon>Dikarya</taxon>
        <taxon>Ascomycota</taxon>
        <taxon>Pezizomycotina</taxon>
        <taxon>Sordariomycetes</taxon>
        <taxon>Xylariomycetidae</taxon>
        <taxon>Amphisphaeriales</taxon>
        <taxon>Apiosporaceae</taxon>
        <taxon>Apiospora</taxon>
    </lineage>
</organism>
<feature type="compositionally biased region" description="Low complexity" evidence="1">
    <location>
        <begin position="289"/>
        <end position="306"/>
    </location>
</feature>
<feature type="region of interest" description="Disordered" evidence="1">
    <location>
        <begin position="283"/>
        <end position="306"/>
    </location>
</feature>